<organism evidence="2 3">
    <name type="scientific">Streptomyces omiyaensis</name>
    <dbReference type="NCBI Taxonomy" id="68247"/>
    <lineage>
        <taxon>Bacteria</taxon>
        <taxon>Bacillati</taxon>
        <taxon>Actinomycetota</taxon>
        <taxon>Actinomycetes</taxon>
        <taxon>Kitasatosporales</taxon>
        <taxon>Streptomycetaceae</taxon>
        <taxon>Streptomyces</taxon>
    </lineage>
</organism>
<reference evidence="2 3" key="1">
    <citation type="submission" date="2024-10" db="EMBL/GenBank/DDBJ databases">
        <title>The Natural Products Discovery Center: Release of the First 8490 Sequenced Strains for Exploring Actinobacteria Biosynthetic Diversity.</title>
        <authorList>
            <person name="Kalkreuter E."/>
            <person name="Kautsar S.A."/>
            <person name="Yang D."/>
            <person name="Bader C.D."/>
            <person name="Teijaro C.N."/>
            <person name="Fluegel L."/>
            <person name="Davis C.M."/>
            <person name="Simpson J.R."/>
            <person name="Lauterbach L."/>
            <person name="Steele A.D."/>
            <person name="Gui C."/>
            <person name="Meng S."/>
            <person name="Li G."/>
            <person name="Viehrig K."/>
            <person name="Ye F."/>
            <person name="Su P."/>
            <person name="Kiefer A.F."/>
            <person name="Nichols A."/>
            <person name="Cepeda A.J."/>
            <person name="Yan W."/>
            <person name="Fan B."/>
            <person name="Jiang Y."/>
            <person name="Adhikari A."/>
            <person name="Zheng C.-J."/>
            <person name="Schuster L."/>
            <person name="Cowan T.M."/>
            <person name="Smanski M.J."/>
            <person name="Chevrette M.G."/>
            <person name="De Carvalho L.P.S."/>
            <person name="Shen B."/>
        </authorList>
    </citation>
    <scope>NUCLEOTIDE SEQUENCE [LARGE SCALE GENOMIC DNA]</scope>
    <source>
        <strain evidence="2 3">NPDC048229</strain>
    </source>
</reference>
<evidence type="ECO:0000313" key="3">
    <source>
        <dbReference type="Proteomes" id="UP001604282"/>
    </source>
</evidence>
<feature type="compositionally biased region" description="Gly residues" evidence="1">
    <location>
        <begin position="25"/>
        <end position="41"/>
    </location>
</feature>
<keyword evidence="2" id="KW-0808">Transferase</keyword>
<dbReference type="Gene3D" id="3.40.50.150">
    <property type="entry name" value="Vaccinia Virus protein VP39"/>
    <property type="match status" value="1"/>
</dbReference>
<proteinExistence type="predicted"/>
<evidence type="ECO:0000256" key="1">
    <source>
        <dbReference type="SAM" id="MobiDB-lite"/>
    </source>
</evidence>
<dbReference type="InterPro" id="IPR029063">
    <property type="entry name" value="SAM-dependent_MTases_sf"/>
</dbReference>
<dbReference type="Proteomes" id="UP001604282">
    <property type="component" value="Unassembled WGS sequence"/>
</dbReference>
<feature type="region of interest" description="Disordered" evidence="1">
    <location>
        <begin position="1"/>
        <end position="44"/>
    </location>
</feature>
<protein>
    <submittedName>
        <fullName evidence="2">SAM-dependent methyltransferase</fullName>
    </submittedName>
</protein>
<evidence type="ECO:0000313" key="2">
    <source>
        <dbReference type="EMBL" id="MFG3190821.1"/>
    </source>
</evidence>
<dbReference type="GO" id="GO:0008168">
    <property type="term" value="F:methyltransferase activity"/>
    <property type="evidence" value="ECO:0007669"/>
    <property type="project" value="UniProtKB-KW"/>
</dbReference>
<dbReference type="RefSeq" id="WP_392882750.1">
    <property type="nucleotide sequence ID" value="NZ_JBICZW010000010.1"/>
</dbReference>
<name>A0ABW7BTX9_9ACTN</name>
<comment type="caution">
    <text evidence="2">The sequence shown here is derived from an EMBL/GenBank/DDBJ whole genome shotgun (WGS) entry which is preliminary data.</text>
</comment>
<dbReference type="GO" id="GO:0032259">
    <property type="term" value="P:methylation"/>
    <property type="evidence" value="ECO:0007669"/>
    <property type="project" value="UniProtKB-KW"/>
</dbReference>
<sequence>MTTASAAHHHPTGGSLRDGTPGSVPGHGYGPGPDSGPGLGSGPDERIAHVVAEALGSARTVLDADSLFCPGTSRLPFGDGRFDAAMMLCNAPRVFDVLSRLRELRRVTRGPVVVLATDPSRVRGFWLNRYAPEVLAVEARRHPPVADLTAALGGAAEVRRVPVPLDCTDTFDEAYYGRPELLLDPAARQAGSAWSFVDDRVREEFDTTLRRELRSGEWDERFGHLRRRPSYEGSLVIVRATP</sequence>
<keyword evidence="3" id="KW-1185">Reference proteome</keyword>
<accession>A0ABW7BTX9</accession>
<dbReference type="EMBL" id="JBICZW010000010">
    <property type="protein sequence ID" value="MFG3190821.1"/>
    <property type="molecule type" value="Genomic_DNA"/>
</dbReference>
<gene>
    <name evidence="2" type="ORF">ACGFYS_17985</name>
</gene>
<keyword evidence="2" id="KW-0489">Methyltransferase</keyword>